<evidence type="ECO:0000313" key="5">
    <source>
        <dbReference type="Proteomes" id="UP001575181"/>
    </source>
</evidence>
<dbReference type="Gene3D" id="2.60.40.10">
    <property type="entry name" value="Immunoglobulins"/>
    <property type="match status" value="1"/>
</dbReference>
<evidence type="ECO:0000256" key="1">
    <source>
        <dbReference type="SAM" id="SignalP"/>
    </source>
</evidence>
<feature type="signal peptide" evidence="1">
    <location>
        <begin position="1"/>
        <end position="33"/>
    </location>
</feature>
<feature type="domain" description="Sulphur oxidation protein SoxZ" evidence="2">
    <location>
        <begin position="194"/>
        <end position="278"/>
    </location>
</feature>
<comment type="caution">
    <text evidence="4">The sequence shown here is derived from an EMBL/GenBank/DDBJ whole genome shotgun (WGS) entry which is preliminary data.</text>
</comment>
<dbReference type="Gene3D" id="2.60.40.2470">
    <property type="entry name" value="SoxY domain"/>
    <property type="match status" value="1"/>
</dbReference>
<dbReference type="SUPFAM" id="SSF81296">
    <property type="entry name" value="E set domains"/>
    <property type="match status" value="1"/>
</dbReference>
<reference evidence="4 5" key="1">
    <citation type="submission" date="2024-08" db="EMBL/GenBank/DDBJ databases">
        <title>Whole-genome sequencing of halo(alkali)philic microorganisms from hypersaline lakes.</title>
        <authorList>
            <person name="Sorokin D.Y."/>
            <person name="Merkel A.Y."/>
            <person name="Messina E."/>
            <person name="Yakimov M."/>
        </authorList>
    </citation>
    <scope>NUCLEOTIDE SEQUENCE [LARGE SCALE GENOMIC DNA]</scope>
    <source>
        <strain evidence="4 5">Cl-TMA</strain>
    </source>
</reference>
<dbReference type="InterPro" id="IPR014880">
    <property type="entry name" value="SoxZ_dom"/>
</dbReference>
<accession>A0ABV4TUR5</accession>
<feature type="domain" description="Ig-like SoxY" evidence="3">
    <location>
        <begin position="52"/>
        <end position="162"/>
    </location>
</feature>
<dbReference type="InterPro" id="IPR032711">
    <property type="entry name" value="SoxY"/>
</dbReference>
<organism evidence="4 5">
    <name type="scientific">Thiohalorhabdus methylotrophus</name>
    <dbReference type="NCBI Taxonomy" id="3242694"/>
    <lineage>
        <taxon>Bacteria</taxon>
        <taxon>Pseudomonadati</taxon>
        <taxon>Pseudomonadota</taxon>
        <taxon>Gammaproteobacteria</taxon>
        <taxon>Thiohalorhabdales</taxon>
        <taxon>Thiohalorhabdaceae</taxon>
        <taxon>Thiohalorhabdus</taxon>
    </lineage>
</organism>
<dbReference type="Pfam" id="PF13501">
    <property type="entry name" value="SoxY"/>
    <property type="match status" value="1"/>
</dbReference>
<dbReference type="InterPro" id="IPR038162">
    <property type="entry name" value="SoxY_sf"/>
</dbReference>
<keyword evidence="5" id="KW-1185">Reference proteome</keyword>
<evidence type="ECO:0000259" key="3">
    <source>
        <dbReference type="Pfam" id="PF13501"/>
    </source>
</evidence>
<proteinExistence type="predicted"/>
<protein>
    <submittedName>
        <fullName evidence="4">Quinoprotein dehydrogenase-associated SoxYZ-like carrier</fullName>
    </submittedName>
</protein>
<dbReference type="InterPro" id="IPR014756">
    <property type="entry name" value="Ig_E-set"/>
</dbReference>
<dbReference type="Proteomes" id="UP001575181">
    <property type="component" value="Unassembled WGS sequence"/>
</dbReference>
<dbReference type="InterPro" id="IPR013783">
    <property type="entry name" value="Ig-like_fold"/>
</dbReference>
<evidence type="ECO:0000313" key="4">
    <source>
        <dbReference type="EMBL" id="MFA9461071.1"/>
    </source>
</evidence>
<feature type="chain" id="PRO_5045690271" evidence="1">
    <location>
        <begin position="34"/>
        <end position="282"/>
    </location>
</feature>
<name>A0ABV4TUR5_9GAMM</name>
<sequence length="282" mass="31637">MTPIPSRFRGFQKSVSGLVAVLALGLLAAPALAQEAPGQGEDEEEVWSFLRKELFQDRTITEGESVVDLTAPYRAQDPAMVPLSIQEKLPADSDRRIEKMWLIIDENPSPMTAKLHFESPRARANLSTRVRVATYSNVRVIAETADGELFMDKEFVKATGGCSAPVPGDLKEAKRHMGQMRMRIRERSEGWQAPWTLQVQIRHPNITGLQKDPITHLRPQPHYVRKVRVSYGGETMLWAETTFGLSENPSIRFDLVPGGPGDLRIVAEDTENNRFHKTLALQ</sequence>
<evidence type="ECO:0000259" key="2">
    <source>
        <dbReference type="Pfam" id="PF08770"/>
    </source>
</evidence>
<dbReference type="Pfam" id="PF08770">
    <property type="entry name" value="SoxZ"/>
    <property type="match status" value="1"/>
</dbReference>
<gene>
    <name evidence="4" type="ORF">ACERLL_09570</name>
</gene>
<dbReference type="RefSeq" id="WP_373655858.1">
    <property type="nucleotide sequence ID" value="NZ_JBGUAW010000006.1"/>
</dbReference>
<dbReference type="NCBIfam" id="TIGR04557">
    <property type="entry name" value="fuse_rel_SoxYZ"/>
    <property type="match status" value="1"/>
</dbReference>
<keyword evidence="1" id="KW-0732">Signal</keyword>
<dbReference type="InterPro" id="IPR030831">
    <property type="entry name" value="Fuse-rel_SoxYZ"/>
</dbReference>
<dbReference type="EMBL" id="JBGUAW010000006">
    <property type="protein sequence ID" value="MFA9461071.1"/>
    <property type="molecule type" value="Genomic_DNA"/>
</dbReference>